<feature type="compositionally biased region" description="Polar residues" evidence="1">
    <location>
        <begin position="61"/>
        <end position="77"/>
    </location>
</feature>
<evidence type="ECO:0000313" key="2">
    <source>
        <dbReference type="EMBL" id="MBB6446091.1"/>
    </source>
</evidence>
<dbReference type="EMBL" id="JACHGK010000009">
    <property type="protein sequence ID" value="MBB6446091.1"/>
    <property type="molecule type" value="Genomic_DNA"/>
</dbReference>
<organism evidence="2 3">
    <name type="scientific">Bacillus benzoevorans</name>
    <dbReference type="NCBI Taxonomy" id="1456"/>
    <lineage>
        <taxon>Bacteria</taxon>
        <taxon>Bacillati</taxon>
        <taxon>Bacillota</taxon>
        <taxon>Bacilli</taxon>
        <taxon>Bacillales</taxon>
        <taxon>Bacillaceae</taxon>
        <taxon>Bacillus</taxon>
    </lineage>
</organism>
<gene>
    <name evidence="2" type="ORF">HNR53_002741</name>
</gene>
<dbReference type="Proteomes" id="UP000531594">
    <property type="component" value="Unassembled WGS sequence"/>
</dbReference>
<evidence type="ECO:0000256" key="1">
    <source>
        <dbReference type="SAM" id="MobiDB-lite"/>
    </source>
</evidence>
<keyword evidence="3" id="KW-1185">Reference proteome</keyword>
<comment type="caution">
    <text evidence="2">The sequence shown here is derived from an EMBL/GenBank/DDBJ whole genome shotgun (WGS) entry which is preliminary data.</text>
</comment>
<name>A0A7X0HV22_9BACI</name>
<evidence type="ECO:0000313" key="3">
    <source>
        <dbReference type="Proteomes" id="UP000531594"/>
    </source>
</evidence>
<dbReference type="RefSeq" id="WP_184526780.1">
    <property type="nucleotide sequence ID" value="NZ_JACHGK010000009.1"/>
</dbReference>
<sequence length="222" mass="23739">MKKMYLLIGGALAAIVFLTFGIVSWNEKIETTSESAKEKIEIVKKSDPDLTGDAPLGSGDAGTSTNAQAGGSDSNTADDGMLGQGKSGNPGTKNGSGESPSSPVAAPNQPGTALADIKSAYRAAFSDLEVWEGSKIDQIVVQAKADYVSGKYLKEDLLVKYQEIALSLEDQADQSFNAIYQQLEADLQKNGHDPNEAVSFRNEYQQKKAERQSHVISELSEF</sequence>
<feature type="region of interest" description="Disordered" evidence="1">
    <location>
        <begin position="43"/>
        <end position="111"/>
    </location>
</feature>
<proteinExistence type="predicted"/>
<reference evidence="2 3" key="1">
    <citation type="submission" date="2020-08" db="EMBL/GenBank/DDBJ databases">
        <title>Genomic Encyclopedia of Type Strains, Phase IV (KMG-IV): sequencing the most valuable type-strain genomes for metagenomic binning, comparative biology and taxonomic classification.</title>
        <authorList>
            <person name="Goeker M."/>
        </authorList>
    </citation>
    <scope>NUCLEOTIDE SEQUENCE [LARGE SCALE GENOMIC DNA]</scope>
    <source>
        <strain evidence="2 3">DSM 5391</strain>
    </source>
</reference>
<protein>
    <submittedName>
        <fullName evidence="2">Uncharacterized protein</fullName>
    </submittedName>
</protein>
<dbReference type="AlphaFoldDB" id="A0A7X0HV22"/>
<accession>A0A7X0HV22</accession>
<feature type="compositionally biased region" description="Polar residues" evidence="1">
    <location>
        <begin position="89"/>
        <end position="102"/>
    </location>
</feature>